<evidence type="ECO:0000313" key="4">
    <source>
        <dbReference type="Proteomes" id="UP000398389"/>
    </source>
</evidence>
<dbReference type="EMBL" id="CABVLU010000001">
    <property type="protein sequence ID" value="VVT45965.1"/>
    <property type="molecule type" value="Genomic_DNA"/>
</dbReference>
<keyword evidence="2" id="KW-0472">Membrane</keyword>
<feature type="compositionally biased region" description="Low complexity" evidence="1">
    <location>
        <begin position="503"/>
        <end position="518"/>
    </location>
</feature>
<dbReference type="RefSeq" id="XP_031851593.1">
    <property type="nucleotide sequence ID" value="XM_031995702.1"/>
</dbReference>
<keyword evidence="4" id="KW-1185">Reference proteome</keyword>
<feature type="compositionally biased region" description="Low complexity" evidence="1">
    <location>
        <begin position="365"/>
        <end position="388"/>
    </location>
</feature>
<feature type="transmembrane region" description="Helical" evidence="2">
    <location>
        <begin position="554"/>
        <end position="571"/>
    </location>
</feature>
<keyword evidence="2" id="KW-1133">Transmembrane helix</keyword>
<feature type="compositionally biased region" description="Low complexity" evidence="1">
    <location>
        <begin position="115"/>
        <end position="133"/>
    </location>
</feature>
<dbReference type="Proteomes" id="UP000398389">
    <property type="component" value="Unassembled WGS sequence"/>
</dbReference>
<dbReference type="AlphaFoldDB" id="A0A5E8B3D3"/>
<accession>A0A5E8B3D3</accession>
<dbReference type="GeneID" id="43579802"/>
<feature type="compositionally biased region" description="Basic and acidic residues" evidence="1">
    <location>
        <begin position="1"/>
        <end position="11"/>
    </location>
</feature>
<feature type="transmembrane region" description="Helical" evidence="2">
    <location>
        <begin position="624"/>
        <end position="642"/>
    </location>
</feature>
<reference evidence="3 4" key="1">
    <citation type="submission" date="2019-09" db="EMBL/GenBank/DDBJ databases">
        <authorList>
            <person name="Brejova B."/>
        </authorList>
    </citation>
    <scope>NUCLEOTIDE SEQUENCE [LARGE SCALE GENOMIC DNA]</scope>
</reference>
<feature type="region of interest" description="Disordered" evidence="1">
    <location>
        <begin position="114"/>
        <end position="173"/>
    </location>
</feature>
<proteinExistence type="predicted"/>
<evidence type="ECO:0000256" key="2">
    <source>
        <dbReference type="SAM" id="Phobius"/>
    </source>
</evidence>
<feature type="compositionally biased region" description="Low complexity" evidence="1">
    <location>
        <begin position="395"/>
        <end position="405"/>
    </location>
</feature>
<feature type="compositionally biased region" description="Polar residues" evidence="1">
    <location>
        <begin position="164"/>
        <end position="173"/>
    </location>
</feature>
<keyword evidence="2" id="KW-0812">Transmembrane</keyword>
<name>A0A5E8B3D3_9ASCO</name>
<feature type="compositionally biased region" description="Polar residues" evidence="1">
    <location>
        <begin position="41"/>
        <end position="54"/>
    </location>
</feature>
<feature type="region of interest" description="Disordered" evidence="1">
    <location>
        <begin position="488"/>
        <end position="518"/>
    </location>
</feature>
<evidence type="ECO:0000313" key="3">
    <source>
        <dbReference type="EMBL" id="VVT45965.1"/>
    </source>
</evidence>
<feature type="region of interest" description="Disordered" evidence="1">
    <location>
        <begin position="365"/>
        <end position="406"/>
    </location>
</feature>
<protein>
    <submittedName>
        <fullName evidence="3">Uncharacterized protein</fullName>
    </submittedName>
</protein>
<gene>
    <name evidence="3" type="ORF">SAPINGB_P000979</name>
</gene>
<feature type="transmembrane region" description="Helical" evidence="2">
    <location>
        <begin position="591"/>
        <end position="612"/>
    </location>
</feature>
<sequence length="654" mass="73341">MDPHGYVEKSSRRWSGNHKLASKNIPDRPSSTAPTYMPLTDPSNGSEPKRQIQNYHHHRRSAKSTEYSFPPYSPGRTVSAPQIPQHKRSSSLGTIPLKNTKNFYSYPSLNTAFESPSTANSSISSSLSTTSSRRPSKTVHFESTSADKARAKRNRHSIAVSPSEIKSSLRQSSTLFPSKEFSEDTLEKKIHLPESISPTFSLPASSSHQNTYLQTISPHNMVPLLPYSQDNRQQYSYYPTQQQPLQQQPQQPQHLFPPPQQQQVYLHPIQTNHVNANYVYGSHTSYYPPQPMHQNPTFYKPYSAPTVYGTPPAATPQSPILPMYGNTWPGYPQPPIPSRVSSSTASNQEMSNLYSTYPKRRVSNAGSISAGSSHSSCSSSESSSSGSSSNGGGSSSSSSNSSGTSIALEQPKIPLRMRASRVKAQQQQLQQQHIQSDLSILQQNTDDHSEPGVIRIPSPGQIFNSSMELTLSISRKKNIFGERQIFTDDKEPEEETIRTELWQHQQHQQHQQQQQQQQQSLMSQSQLQCYQRAGSPLLLPQRIFEPHFPSSNPTATTLTTAIIISSLLAKVKNIAMRVASKYAKLNNAPPLLQVTAQFMIFFISLDFLVNLFAKFGLLKSMDMFLINVVIASTVWAFFMRNWQLRYQRESAKQY</sequence>
<organism evidence="3 4">
    <name type="scientific">Magnusiomyces paraingens</name>
    <dbReference type="NCBI Taxonomy" id="2606893"/>
    <lineage>
        <taxon>Eukaryota</taxon>
        <taxon>Fungi</taxon>
        <taxon>Dikarya</taxon>
        <taxon>Ascomycota</taxon>
        <taxon>Saccharomycotina</taxon>
        <taxon>Dipodascomycetes</taxon>
        <taxon>Dipodascales</taxon>
        <taxon>Dipodascaceae</taxon>
        <taxon>Magnusiomyces</taxon>
    </lineage>
</organism>
<feature type="region of interest" description="Disordered" evidence="1">
    <location>
        <begin position="1"/>
        <end position="97"/>
    </location>
</feature>
<evidence type="ECO:0000256" key="1">
    <source>
        <dbReference type="SAM" id="MobiDB-lite"/>
    </source>
</evidence>